<feature type="non-terminal residue" evidence="1">
    <location>
        <position position="355"/>
    </location>
</feature>
<evidence type="ECO:0000313" key="2">
    <source>
        <dbReference type="Proteomes" id="UP001187531"/>
    </source>
</evidence>
<feature type="non-terminal residue" evidence="1">
    <location>
        <position position="1"/>
    </location>
</feature>
<proteinExistence type="predicted"/>
<dbReference type="EMBL" id="JAVRJZ010000011">
    <property type="protein sequence ID" value="KAK2717214.1"/>
    <property type="molecule type" value="Genomic_DNA"/>
</dbReference>
<gene>
    <name evidence="1" type="ORF">QYM36_007359</name>
</gene>
<sequence length="355" mass="40485">GKKGGGVLIYAHEIFKAARLDVPFLTEYDEIMWVILKPRRLPRKFTGIALCVYYYSPGQTSEYRQAFVEKLQLSSDFVLGKYPSCGIFMMGDANELKLHHLDAGIGLKQLVNFPTTKGGTSLDRISTNMHEFYNIPTTGAPIGGSYHFSLELNPTCSIKIDYTTTVTISRPITSEGLLTFGQWLSCEKWEKFQDAKSSNEKATIFQEALLHNYKACFPEKSTKRFSSDRPYITQEVKKMVMEKRWLFRHGNTQQANRLKNKLRKVTRKHANKYVERKVNHLFESKPSQWYNRIKRMTGKVEKGVDFGIDEDDVVTANSLNKHLGNIVQSLPPLLSVGIPTPPPESFDFPLISESQ</sequence>
<dbReference type="PANTHER" id="PTHR47510:SF3">
    <property type="entry name" value="ENDO_EXONUCLEASE_PHOSPHATASE DOMAIN-CONTAINING PROTEIN"/>
    <property type="match status" value="1"/>
</dbReference>
<dbReference type="PANTHER" id="PTHR47510">
    <property type="entry name" value="REVERSE TRANSCRIPTASE DOMAIN-CONTAINING PROTEIN"/>
    <property type="match status" value="1"/>
</dbReference>
<dbReference type="Proteomes" id="UP001187531">
    <property type="component" value="Unassembled WGS sequence"/>
</dbReference>
<evidence type="ECO:0008006" key="3">
    <source>
        <dbReference type="Google" id="ProtNLM"/>
    </source>
</evidence>
<reference evidence="1" key="1">
    <citation type="submission" date="2023-07" db="EMBL/GenBank/DDBJ databases">
        <title>Chromosome-level genome assembly of Artemia franciscana.</title>
        <authorList>
            <person name="Jo E."/>
        </authorList>
    </citation>
    <scope>NUCLEOTIDE SEQUENCE</scope>
    <source>
        <tissue evidence="1">Whole body</tissue>
    </source>
</reference>
<evidence type="ECO:0000313" key="1">
    <source>
        <dbReference type="EMBL" id="KAK2717214.1"/>
    </source>
</evidence>
<protein>
    <recommendedName>
        <fullName evidence="3">Endonuclease/exonuclease/phosphatase domain-containing protein</fullName>
    </recommendedName>
</protein>
<accession>A0AA88HVV8</accession>
<name>A0AA88HVV8_ARTSF</name>
<keyword evidence="2" id="KW-1185">Reference proteome</keyword>
<dbReference type="AlphaFoldDB" id="A0AA88HVV8"/>
<organism evidence="1 2">
    <name type="scientific">Artemia franciscana</name>
    <name type="common">Brine shrimp</name>
    <name type="synonym">Artemia sanfranciscana</name>
    <dbReference type="NCBI Taxonomy" id="6661"/>
    <lineage>
        <taxon>Eukaryota</taxon>
        <taxon>Metazoa</taxon>
        <taxon>Ecdysozoa</taxon>
        <taxon>Arthropoda</taxon>
        <taxon>Crustacea</taxon>
        <taxon>Branchiopoda</taxon>
        <taxon>Anostraca</taxon>
        <taxon>Artemiidae</taxon>
        <taxon>Artemia</taxon>
    </lineage>
</organism>
<comment type="caution">
    <text evidence="1">The sequence shown here is derived from an EMBL/GenBank/DDBJ whole genome shotgun (WGS) entry which is preliminary data.</text>
</comment>